<accession>A0A919GQS7</accession>
<protein>
    <submittedName>
        <fullName evidence="1">Uncharacterized protein</fullName>
    </submittedName>
</protein>
<keyword evidence="2" id="KW-1185">Reference proteome</keyword>
<name>A0A919GQS7_9ACTN</name>
<dbReference type="AlphaFoldDB" id="A0A919GQS7"/>
<proteinExistence type="predicted"/>
<sequence>MRSSYVVLVLGRGVFRPPCAKHAPRRFGAERALSIILLITVIGNPAYQTYCKHQTR</sequence>
<dbReference type="Proteomes" id="UP000603708">
    <property type="component" value="Unassembled WGS sequence"/>
</dbReference>
<reference evidence="1" key="2">
    <citation type="submission" date="2020-09" db="EMBL/GenBank/DDBJ databases">
        <authorList>
            <person name="Sun Q."/>
            <person name="Ohkuma M."/>
        </authorList>
    </citation>
    <scope>NUCLEOTIDE SEQUENCE</scope>
    <source>
        <strain evidence="1">JCM 5069</strain>
    </source>
</reference>
<gene>
    <name evidence="1" type="ORF">GCM10018793_70970</name>
</gene>
<dbReference type="EMBL" id="BNCD01000057">
    <property type="protein sequence ID" value="GHH89104.1"/>
    <property type="molecule type" value="Genomic_DNA"/>
</dbReference>
<comment type="caution">
    <text evidence="1">The sequence shown here is derived from an EMBL/GenBank/DDBJ whole genome shotgun (WGS) entry which is preliminary data.</text>
</comment>
<organism evidence="1 2">
    <name type="scientific">Streptomyces sulfonofaciens</name>
    <dbReference type="NCBI Taxonomy" id="68272"/>
    <lineage>
        <taxon>Bacteria</taxon>
        <taxon>Bacillati</taxon>
        <taxon>Actinomycetota</taxon>
        <taxon>Actinomycetes</taxon>
        <taxon>Kitasatosporales</taxon>
        <taxon>Streptomycetaceae</taxon>
        <taxon>Streptomyces</taxon>
    </lineage>
</organism>
<evidence type="ECO:0000313" key="1">
    <source>
        <dbReference type="EMBL" id="GHH89104.1"/>
    </source>
</evidence>
<reference evidence="1" key="1">
    <citation type="journal article" date="2014" name="Int. J. Syst. Evol. Microbiol.">
        <title>Complete genome sequence of Corynebacterium casei LMG S-19264T (=DSM 44701T), isolated from a smear-ripened cheese.</title>
        <authorList>
            <consortium name="US DOE Joint Genome Institute (JGI-PGF)"/>
            <person name="Walter F."/>
            <person name="Albersmeier A."/>
            <person name="Kalinowski J."/>
            <person name="Ruckert C."/>
        </authorList>
    </citation>
    <scope>NUCLEOTIDE SEQUENCE</scope>
    <source>
        <strain evidence="1">JCM 5069</strain>
    </source>
</reference>
<evidence type="ECO:0000313" key="2">
    <source>
        <dbReference type="Proteomes" id="UP000603708"/>
    </source>
</evidence>